<keyword evidence="2" id="KW-1185">Reference proteome</keyword>
<protein>
    <submittedName>
        <fullName evidence="1">Uncharacterized protein</fullName>
    </submittedName>
</protein>
<reference evidence="1 2" key="1">
    <citation type="submission" date="2020-04" db="EMBL/GenBank/DDBJ databases">
        <authorList>
            <person name="Yin C."/>
        </authorList>
    </citation>
    <scope>NUCLEOTIDE SEQUENCE [LARGE SCALE GENOMIC DNA]</scope>
    <source>
        <strain evidence="1 2">Ae27</strain>
    </source>
</reference>
<evidence type="ECO:0000313" key="1">
    <source>
        <dbReference type="EMBL" id="NLR69230.1"/>
    </source>
</evidence>
<dbReference type="EMBL" id="JABAIA010000006">
    <property type="protein sequence ID" value="NLR69230.1"/>
    <property type="molecule type" value="Genomic_DNA"/>
</dbReference>
<sequence>MQKLFCLIVLCIIFTIEAKSQKKIIYDFPDAKLTAKQACGDENNKICDCGTGQRGILYKFAASPFAPTVDDNSTPKTIAQSILGHAVNAGAKDAEDLYPCYTPSLEQIGFTGKYGNGRNAEYTKTTTLNIKVDVAVAANITDLAKSFKLEQSVIEKLKAKLSLLYNKVNSQKVTVTATYYNLSLTQDAVDALRSAAAYQSCRDALKSKNQLLISDIGLIKFNVNYTGAKADTLAAGLEAELSREGITLKLAPLINKEVNKELKATTTDGYMLLAWRKIPL</sequence>
<gene>
    <name evidence="1" type="ORF">HGH92_33340</name>
</gene>
<proteinExistence type="predicted"/>
<dbReference type="AlphaFoldDB" id="A0A847RUK3"/>
<dbReference type="RefSeq" id="WP_168875191.1">
    <property type="nucleotide sequence ID" value="NZ_JABAIA010000006.1"/>
</dbReference>
<accession>A0A847RUK3</accession>
<organism evidence="1 2">
    <name type="scientific">Chitinophaga varians</name>
    <dbReference type="NCBI Taxonomy" id="2202339"/>
    <lineage>
        <taxon>Bacteria</taxon>
        <taxon>Pseudomonadati</taxon>
        <taxon>Bacteroidota</taxon>
        <taxon>Chitinophagia</taxon>
        <taxon>Chitinophagales</taxon>
        <taxon>Chitinophagaceae</taxon>
        <taxon>Chitinophaga</taxon>
    </lineage>
</organism>
<evidence type="ECO:0000313" key="2">
    <source>
        <dbReference type="Proteomes" id="UP000570474"/>
    </source>
</evidence>
<comment type="caution">
    <text evidence="1">The sequence shown here is derived from an EMBL/GenBank/DDBJ whole genome shotgun (WGS) entry which is preliminary data.</text>
</comment>
<dbReference type="Proteomes" id="UP000570474">
    <property type="component" value="Unassembled WGS sequence"/>
</dbReference>
<name>A0A847RUK3_9BACT</name>